<evidence type="ECO:0000313" key="1">
    <source>
        <dbReference type="EMBL" id="KAE9526475.1"/>
    </source>
</evidence>
<comment type="caution">
    <text evidence="1">The sequence shown here is derived from an EMBL/GenBank/DDBJ whole genome shotgun (WGS) entry which is preliminary data.</text>
</comment>
<sequence>MYLNVQKTLTREKLGIKFSNDHDIFSYDTAEVFSIIKVYTKILVIFHLQNNLQIFEILTYFLKKINFFIDILLRFLLSIITQKKPEYFDILIFCVKIRVSPLLFFRFPDVFEKYSKILTFDLYNVPRILKLPSETTFEVQKKHTIVKSIHSLLRSESKNDSSGEASLLVQV</sequence>
<accession>A0A6G0T7K1</accession>
<reference evidence="1 2" key="1">
    <citation type="submission" date="2019-08" db="EMBL/GenBank/DDBJ databases">
        <title>The genome of the soybean aphid Biotype 1, its phylome, world population structure and adaptation to the North American continent.</title>
        <authorList>
            <person name="Giordano R."/>
            <person name="Donthu R.K."/>
            <person name="Hernandez A.G."/>
            <person name="Wright C.L."/>
            <person name="Zimin A.V."/>
        </authorList>
    </citation>
    <scope>NUCLEOTIDE SEQUENCE [LARGE SCALE GENOMIC DNA]</scope>
    <source>
        <tissue evidence="1">Whole aphids</tissue>
    </source>
</reference>
<evidence type="ECO:0000313" key="2">
    <source>
        <dbReference type="Proteomes" id="UP000475862"/>
    </source>
</evidence>
<keyword evidence="2" id="KW-1185">Reference proteome</keyword>
<protein>
    <submittedName>
        <fullName evidence="1">Uncharacterized protein</fullName>
    </submittedName>
</protein>
<gene>
    <name evidence="1" type="ORF">AGLY_013123</name>
</gene>
<dbReference type="AlphaFoldDB" id="A0A6G0T7K1"/>
<proteinExistence type="predicted"/>
<dbReference type="EMBL" id="VYZN01000054">
    <property type="protein sequence ID" value="KAE9526475.1"/>
    <property type="molecule type" value="Genomic_DNA"/>
</dbReference>
<name>A0A6G0T7K1_APHGL</name>
<dbReference type="Proteomes" id="UP000475862">
    <property type="component" value="Unassembled WGS sequence"/>
</dbReference>
<organism evidence="1 2">
    <name type="scientific">Aphis glycines</name>
    <name type="common">Soybean aphid</name>
    <dbReference type="NCBI Taxonomy" id="307491"/>
    <lineage>
        <taxon>Eukaryota</taxon>
        <taxon>Metazoa</taxon>
        <taxon>Ecdysozoa</taxon>
        <taxon>Arthropoda</taxon>
        <taxon>Hexapoda</taxon>
        <taxon>Insecta</taxon>
        <taxon>Pterygota</taxon>
        <taxon>Neoptera</taxon>
        <taxon>Paraneoptera</taxon>
        <taxon>Hemiptera</taxon>
        <taxon>Sternorrhyncha</taxon>
        <taxon>Aphidomorpha</taxon>
        <taxon>Aphidoidea</taxon>
        <taxon>Aphididae</taxon>
        <taxon>Aphidini</taxon>
        <taxon>Aphis</taxon>
        <taxon>Aphis</taxon>
    </lineage>
</organism>